<dbReference type="RefSeq" id="WP_379598666.1">
    <property type="nucleotide sequence ID" value="NZ_JBHRTN010000018.1"/>
</dbReference>
<dbReference type="InterPro" id="IPR050789">
    <property type="entry name" value="Diverse_Enzym_Activities"/>
</dbReference>
<dbReference type="Proteomes" id="UP001595593">
    <property type="component" value="Unassembled WGS sequence"/>
</dbReference>
<keyword evidence="1" id="KW-0732">Signal</keyword>
<evidence type="ECO:0000313" key="3">
    <source>
        <dbReference type="EMBL" id="MFC3126993.1"/>
    </source>
</evidence>
<dbReference type="InterPro" id="IPR001466">
    <property type="entry name" value="Beta-lactam-related"/>
</dbReference>
<feature type="signal peptide" evidence="1">
    <location>
        <begin position="1"/>
        <end position="27"/>
    </location>
</feature>
<dbReference type="PANTHER" id="PTHR43283:SF3">
    <property type="entry name" value="BETA-LACTAMASE FAMILY PROTEIN (AFU_ORTHOLOGUE AFUA_5G07500)"/>
    <property type="match status" value="1"/>
</dbReference>
<dbReference type="EMBL" id="JBHRTN010000018">
    <property type="protein sequence ID" value="MFC3126993.1"/>
    <property type="molecule type" value="Genomic_DNA"/>
</dbReference>
<evidence type="ECO:0000259" key="2">
    <source>
        <dbReference type="Pfam" id="PF00144"/>
    </source>
</evidence>
<organism evidence="3 4">
    <name type="scientific">Teichococcus globiformis</name>
    <dbReference type="NCBI Taxonomy" id="2307229"/>
    <lineage>
        <taxon>Bacteria</taxon>
        <taxon>Pseudomonadati</taxon>
        <taxon>Pseudomonadota</taxon>
        <taxon>Alphaproteobacteria</taxon>
        <taxon>Acetobacterales</taxon>
        <taxon>Roseomonadaceae</taxon>
        <taxon>Roseomonas</taxon>
    </lineage>
</organism>
<name>A0ABV7G2R8_9PROT</name>
<feature type="domain" description="Beta-lactamase-related" evidence="2">
    <location>
        <begin position="42"/>
        <end position="415"/>
    </location>
</feature>
<dbReference type="InterPro" id="IPR012338">
    <property type="entry name" value="Beta-lactam/transpept-like"/>
</dbReference>
<evidence type="ECO:0000313" key="4">
    <source>
        <dbReference type="Proteomes" id="UP001595593"/>
    </source>
</evidence>
<keyword evidence="3" id="KW-0378">Hydrolase</keyword>
<dbReference type="Gene3D" id="3.40.710.10">
    <property type="entry name" value="DD-peptidase/beta-lactamase superfamily"/>
    <property type="match status" value="1"/>
</dbReference>
<dbReference type="EC" id="3.-.-.-" evidence="3"/>
<dbReference type="PANTHER" id="PTHR43283">
    <property type="entry name" value="BETA-LACTAMASE-RELATED"/>
    <property type="match status" value="1"/>
</dbReference>
<comment type="caution">
    <text evidence="3">The sequence shown here is derived from an EMBL/GenBank/DDBJ whole genome shotgun (WGS) entry which is preliminary data.</text>
</comment>
<dbReference type="GO" id="GO:0016787">
    <property type="term" value="F:hydrolase activity"/>
    <property type="evidence" value="ECO:0007669"/>
    <property type="project" value="UniProtKB-KW"/>
</dbReference>
<dbReference type="Pfam" id="PF00144">
    <property type="entry name" value="Beta-lactamase"/>
    <property type="match status" value="1"/>
</dbReference>
<accession>A0ABV7G2R8</accession>
<keyword evidence="4" id="KW-1185">Reference proteome</keyword>
<sequence>MSPPFSIRRRAAAVLLPLAALALFACATPEPPPPSRQAVLDAALQRQVDSGKVGAISALVVAADGTVLYSGSAGSTAPGNQTPPAPDSLFRLASMTKPVTSVAIMQLVEQGRIGLDDPVGRFLPEFRNLRVIQPGGGTVPAERQPTVRDLLRHTSGLSYTFLNKPGVVEAYRRLGVDDGLAAPQRTLRDNMRRLAQAPLVMQPGSAWHYSLATDVLGAIVTRVSGDPLDAYIANRIAGPLGLRSFAFRVPGAARSRMVTALYPDPAGTLRPMASPQVVPYPFSGGNWTADPNRAFSDGAYPSGGAGATATIGDYARFARMLLNGGTLDGVQILKPETVAEMTRPQTGGFPIDLRGAGYDFGYGFSVLTDPAVAKTRQGMGTYGWGGIYGTGFFADPANRIVTVVMTQTGVNGGPAANEVREAVYGTLTAATAAPTN</sequence>
<protein>
    <submittedName>
        <fullName evidence="3">Serine hydrolase domain-containing protein</fullName>
        <ecNumber evidence="3">3.-.-.-</ecNumber>
    </submittedName>
</protein>
<dbReference type="SUPFAM" id="SSF56601">
    <property type="entry name" value="beta-lactamase/transpeptidase-like"/>
    <property type="match status" value="1"/>
</dbReference>
<evidence type="ECO:0000256" key="1">
    <source>
        <dbReference type="SAM" id="SignalP"/>
    </source>
</evidence>
<feature type="chain" id="PRO_5046555788" evidence="1">
    <location>
        <begin position="28"/>
        <end position="436"/>
    </location>
</feature>
<proteinExistence type="predicted"/>
<gene>
    <name evidence="3" type="ORF">ACFOD4_18145</name>
</gene>
<reference evidence="4" key="1">
    <citation type="journal article" date="2019" name="Int. J. Syst. Evol. Microbiol.">
        <title>The Global Catalogue of Microorganisms (GCM) 10K type strain sequencing project: providing services to taxonomists for standard genome sequencing and annotation.</title>
        <authorList>
            <consortium name="The Broad Institute Genomics Platform"/>
            <consortium name="The Broad Institute Genome Sequencing Center for Infectious Disease"/>
            <person name="Wu L."/>
            <person name="Ma J."/>
        </authorList>
    </citation>
    <scope>NUCLEOTIDE SEQUENCE [LARGE SCALE GENOMIC DNA]</scope>
    <source>
        <strain evidence="4">KCTC 52094</strain>
    </source>
</reference>